<dbReference type="Pfam" id="PF00773">
    <property type="entry name" value="RNB"/>
    <property type="match status" value="1"/>
</dbReference>
<dbReference type="EMBL" id="FNIN01000009">
    <property type="protein sequence ID" value="SDN84778.1"/>
    <property type="molecule type" value="Genomic_DNA"/>
</dbReference>
<dbReference type="RefSeq" id="WP_159427712.1">
    <property type="nucleotide sequence ID" value="NZ_FNIN01000009.1"/>
</dbReference>
<accession>A0A1H0EQY5</accession>
<proteinExistence type="predicted"/>
<organism evidence="2 3">
    <name type="scientific">Desulfonauticus submarinus</name>
    <dbReference type="NCBI Taxonomy" id="206665"/>
    <lineage>
        <taxon>Bacteria</taxon>
        <taxon>Pseudomonadati</taxon>
        <taxon>Thermodesulfobacteriota</taxon>
        <taxon>Desulfovibrionia</taxon>
        <taxon>Desulfovibrionales</taxon>
        <taxon>Desulfonauticaceae</taxon>
        <taxon>Desulfonauticus</taxon>
    </lineage>
</organism>
<dbReference type="STRING" id="206665.SAMN04488516_10910"/>
<evidence type="ECO:0000313" key="3">
    <source>
        <dbReference type="Proteomes" id="UP000199602"/>
    </source>
</evidence>
<dbReference type="AlphaFoldDB" id="A0A1H0EQY5"/>
<gene>
    <name evidence="2" type="ORF">SAMN04488516_10910</name>
</gene>
<dbReference type="GO" id="GO:0000175">
    <property type="term" value="F:3'-5'-RNA exonuclease activity"/>
    <property type="evidence" value="ECO:0007669"/>
    <property type="project" value="TreeGrafter"/>
</dbReference>
<evidence type="ECO:0000259" key="1">
    <source>
        <dbReference type="SMART" id="SM00955"/>
    </source>
</evidence>
<dbReference type="InterPro" id="IPR001900">
    <property type="entry name" value="RNase_II/R"/>
</dbReference>
<dbReference type="InterPro" id="IPR050180">
    <property type="entry name" value="RNR_Ribonuclease"/>
</dbReference>
<keyword evidence="3" id="KW-1185">Reference proteome</keyword>
<dbReference type="OrthoDB" id="5288992at2"/>
<dbReference type="GO" id="GO:0003723">
    <property type="term" value="F:RNA binding"/>
    <property type="evidence" value="ECO:0007669"/>
    <property type="project" value="InterPro"/>
</dbReference>
<protein>
    <submittedName>
        <fullName evidence="2">Exoribonuclease-2</fullName>
    </submittedName>
</protein>
<dbReference type="SMART" id="SM00955">
    <property type="entry name" value="RNB"/>
    <property type="match status" value="1"/>
</dbReference>
<reference evidence="2 3" key="1">
    <citation type="submission" date="2016-10" db="EMBL/GenBank/DDBJ databases">
        <authorList>
            <person name="de Groot N.N."/>
        </authorList>
    </citation>
    <scope>NUCLEOTIDE SEQUENCE [LARGE SCALE GENOMIC DNA]</scope>
    <source>
        <strain evidence="2 3">DSM 15269</strain>
    </source>
</reference>
<evidence type="ECO:0000313" key="2">
    <source>
        <dbReference type="EMBL" id="SDN84778.1"/>
    </source>
</evidence>
<dbReference type="PANTHER" id="PTHR23355">
    <property type="entry name" value="RIBONUCLEASE"/>
    <property type="match status" value="1"/>
</dbReference>
<sequence length="681" mass="79600">MSEEKQFLSLLAPGQVVEFLEDSKPQIALVLEKKDSRLRVLLPSNREKKISQSRILPWIGPVIALSTSREELVQKLELFKIEREKLFLTINVEEIWELVHSEVEKIDIDWLADIYFVSPDIHQKSALGRALLTNRILFKYRPPFFEIHSPEQVEHLREEQKKKALQARIVNEGRELLKEALKGPNRVKLENYEEDFVKGLKDILLAVLGKRADAKQEKLFRQLTQGLPKDDFLAYILALNLGFIPNHFNYHLIQAGYDFYPSWNEFQKEIDQLKEKSKTWPAKASLKGFVSIDSKTTKDIDDAFKIEIRDNRIFLKIAISCPILNWEFGSKLDLKVRERFSSLYLPEGTSHMLPEEIGINLYSLEQGKVRPALVFNFEFDNLKELENFSLDFAWIETEKNISYEEADIFIQEKQEYWKQLFELAKNLREKRILNGAVIIEQLEPQIILKQNNEDILVEMLFKDKLCLSQMVISELMILCNLWAGKWAKKYDIPLYFRSQKINLSKDNAGVWHRPEEIYTLVKNMAPSLLEVEPGWHASLGVEVYAGVSSPLRRYPDFVNVAQIMAFLQKKDLLFTKQDLQNLLSYLTSRQSLVSQVQRFRPRYWKLLYFKQRHKKEEFEGVLVDKGNPLSVFSLPKEQVLVRVPTSLLEDKTPVGEKCLLTFGKVDPLRNEIKVIKVRKKN</sequence>
<dbReference type="PANTHER" id="PTHR23355:SF9">
    <property type="entry name" value="DIS3-LIKE EXONUCLEASE 2"/>
    <property type="match status" value="1"/>
</dbReference>
<dbReference type="GO" id="GO:0006402">
    <property type="term" value="P:mRNA catabolic process"/>
    <property type="evidence" value="ECO:0007669"/>
    <property type="project" value="TreeGrafter"/>
</dbReference>
<dbReference type="InterPro" id="IPR012340">
    <property type="entry name" value="NA-bd_OB-fold"/>
</dbReference>
<dbReference type="GO" id="GO:0000932">
    <property type="term" value="C:P-body"/>
    <property type="evidence" value="ECO:0007669"/>
    <property type="project" value="TreeGrafter"/>
</dbReference>
<name>A0A1H0EQY5_9BACT</name>
<feature type="domain" description="RNB" evidence="1">
    <location>
        <begin position="283"/>
        <end position="569"/>
    </location>
</feature>
<dbReference type="SUPFAM" id="SSF50249">
    <property type="entry name" value="Nucleic acid-binding proteins"/>
    <property type="match status" value="1"/>
</dbReference>
<dbReference type="Proteomes" id="UP000199602">
    <property type="component" value="Unassembled WGS sequence"/>
</dbReference>